<accession>I7HFW8</accession>
<evidence type="ECO:0000256" key="1">
    <source>
        <dbReference type="SAM" id="Phobius"/>
    </source>
</evidence>
<keyword evidence="1" id="KW-1133">Transmembrane helix</keyword>
<name>I7HFW8_BPKHP</name>
<organismHost>
    <name type="scientific">Helicobacter pylori (strain F30)</name>
    <dbReference type="NCBI Taxonomy" id="866345"/>
</organismHost>
<dbReference type="Proteomes" id="UP000002900">
    <property type="component" value="Segment"/>
</dbReference>
<reference evidence="2 3" key="1">
    <citation type="journal article" date="2012" name="J. Virol.">
        <title>Complete genome sequences of two Helicobacter pylori bacteriophages isolated from Japanese patients.</title>
        <authorList>
            <person name="Uchiyama J."/>
            <person name="Takeuchi H."/>
            <person name="Kato S."/>
            <person name="Takemura-Uchiyama I."/>
            <person name="Ujihara T."/>
            <person name="Daibata M."/>
            <person name="Matsuzaki S."/>
        </authorList>
    </citation>
    <scope>NUCLEOTIDE SEQUENCE [LARGE SCALE GENOMIC DNA]</scope>
</reference>
<dbReference type="EMBL" id="AB647160">
    <property type="protein sequence ID" value="BAM34762.1"/>
    <property type="molecule type" value="Genomic_DNA"/>
</dbReference>
<sequence>MWSEKVVKIIPAILFLICLLGIFELGLIISSMNKTEKLEHQIQQSLKMLKTINKIKQCSSI</sequence>
<protein>
    <submittedName>
        <fullName evidence="2">Uncharacterized protein</fullName>
    </submittedName>
</protein>
<organism evidence="2 3">
    <name type="scientific">Helicobacter pylori bacteriophage KHP30</name>
    <dbReference type="NCBI Taxonomy" id="1208236"/>
    <lineage>
        <taxon>Viruses</taxon>
        <taxon>Duplodnaviria</taxon>
        <taxon>Heunggongvirae</taxon>
        <taxon>Uroviricota</taxon>
        <taxon>Caudoviricetes</taxon>
        <taxon>Schmidvirus</taxon>
        <taxon>Schmidvirus KHP30</taxon>
    </lineage>
</organism>
<dbReference type="GeneID" id="14297151"/>
<dbReference type="RefSeq" id="YP_007237640.1">
    <property type="nucleotide sequence ID" value="NC_019928.1"/>
</dbReference>
<proteinExistence type="predicted"/>
<organismHost>
    <name type="scientific">Helicobacter pylori (strain 35A)</name>
    <dbReference type="NCBI Taxonomy" id="585535"/>
</organismHost>
<evidence type="ECO:0000313" key="2">
    <source>
        <dbReference type="EMBL" id="BAM34762.1"/>
    </source>
</evidence>
<keyword evidence="3" id="KW-1185">Reference proteome</keyword>
<keyword evidence="1" id="KW-0812">Transmembrane</keyword>
<feature type="transmembrane region" description="Helical" evidence="1">
    <location>
        <begin position="6"/>
        <end position="29"/>
    </location>
</feature>
<organismHost>
    <name type="scientific">Helicobacter pylori (strain F32)</name>
    <dbReference type="NCBI Taxonomy" id="102608"/>
</organismHost>
<organismHost>
    <name type="scientific">Helicobacter pylori (strain F16)</name>
    <dbReference type="NCBI Taxonomy" id="866344"/>
</organismHost>
<keyword evidence="1" id="KW-0472">Membrane</keyword>
<organismHost>
    <name type="scientific">Helicobacter pylori (strain F57)</name>
    <dbReference type="NCBI Taxonomy" id="866346"/>
</organismHost>
<dbReference type="KEGG" id="vg:14297151"/>
<evidence type="ECO:0000313" key="3">
    <source>
        <dbReference type="Proteomes" id="UP000002900"/>
    </source>
</evidence>